<dbReference type="STRING" id="2903.R1E440"/>
<dbReference type="EnsemblProtists" id="EOD15704">
    <property type="protein sequence ID" value="EOD15704"/>
    <property type="gene ID" value="EMIHUDRAFT_211299"/>
</dbReference>
<dbReference type="InterPro" id="IPR013783">
    <property type="entry name" value="Ig-like_fold"/>
</dbReference>
<evidence type="ECO:0000256" key="1">
    <source>
        <dbReference type="SAM" id="MobiDB-lite"/>
    </source>
</evidence>
<dbReference type="HOGENOM" id="CLU_515303_0_0_1"/>
<dbReference type="PANTHER" id="PTHR46348:SF1">
    <property type="entry name" value="DELETED IN LUNG AND ESOPHAGEAL CANCER PROTEIN 1"/>
    <property type="match status" value="1"/>
</dbReference>
<protein>
    <recommendedName>
        <fullName evidence="4">Abnormal spindle-like microcephaly-associated protein ASH domain-containing protein</fullName>
    </recommendedName>
</protein>
<dbReference type="AlphaFoldDB" id="A0A0D3IWR9"/>
<dbReference type="GO" id="GO:0008285">
    <property type="term" value="P:negative regulation of cell population proliferation"/>
    <property type="evidence" value="ECO:0007669"/>
    <property type="project" value="InterPro"/>
</dbReference>
<evidence type="ECO:0000313" key="2">
    <source>
        <dbReference type="EnsemblProtists" id="EOD15704"/>
    </source>
</evidence>
<name>A0A0D3IWR9_EMIH1</name>
<feature type="compositionally biased region" description="Polar residues" evidence="1">
    <location>
        <begin position="309"/>
        <end position="332"/>
    </location>
</feature>
<sequence>MWGVYNDELRIQVDGLSDFTLPMRLGVVGCPVRLHDATLGLSLRTAPPTVTWAPAPHGAASSHKTIRLTNHGPEPATVDWGVYEPPDSSRLTSARLAVASDGRVQLRPCAFSVQPRTAVVEPGKEGRFVVSFAPPPLVGPTDCRLVAHLAHPHAVVPAARDRRGLDAATSEHPPIELALHADAIAPGLELSEEKLQFEVSPVWPEDAPCYTKVLTMRNAQASVLRFSLAVPAPFVLRGVDSSCPQASRVQQEGLRAVVSEASVLELPPRETLTATISFVPPRKRRGRRGVPNAASDADALSEHEDASSVAPSQATGVGSERTSVAARTSPANAQDAALFSREEIEEDLAIAFANGSVQTCPLAALVTKPFMQLSRSDGEGRAFCGAVSFGVHHVDCPQAVELQLSNPTEVDVHWSCKHLPIAKHVPPGMTARRAAELAAETIDRPEVFLLGQREGSIAPKRGRTPALHPLSVHFHAAEAGRYRSVFVFKVRHGASVKLELTGEATYNEEDYDADPRERHLQLMLPGTLS</sequence>
<dbReference type="GO" id="GO:0005929">
    <property type="term" value="C:cilium"/>
    <property type="evidence" value="ECO:0007669"/>
    <property type="project" value="TreeGrafter"/>
</dbReference>
<evidence type="ECO:0008006" key="4">
    <source>
        <dbReference type="Google" id="ProtNLM"/>
    </source>
</evidence>
<keyword evidence="3" id="KW-1185">Reference proteome</keyword>
<proteinExistence type="predicted"/>
<feature type="region of interest" description="Disordered" evidence="1">
    <location>
        <begin position="283"/>
        <end position="332"/>
    </location>
</feature>
<dbReference type="PANTHER" id="PTHR46348">
    <property type="entry name" value="DELETED IN LUNG AND ESOPHAGEAL CANCER PROTEIN 1"/>
    <property type="match status" value="1"/>
</dbReference>
<evidence type="ECO:0000313" key="3">
    <source>
        <dbReference type="Proteomes" id="UP000013827"/>
    </source>
</evidence>
<dbReference type="GO" id="GO:0015631">
    <property type="term" value="F:tubulin binding"/>
    <property type="evidence" value="ECO:0007669"/>
    <property type="project" value="TreeGrafter"/>
</dbReference>
<reference evidence="2" key="2">
    <citation type="submission" date="2024-10" db="UniProtKB">
        <authorList>
            <consortium name="EnsemblProtists"/>
        </authorList>
    </citation>
    <scope>IDENTIFICATION</scope>
</reference>
<accession>A0A0D3IWR9</accession>
<dbReference type="Gene3D" id="2.60.40.10">
    <property type="entry name" value="Immunoglobulins"/>
    <property type="match status" value="2"/>
</dbReference>
<dbReference type="Proteomes" id="UP000013827">
    <property type="component" value="Unassembled WGS sequence"/>
</dbReference>
<dbReference type="GO" id="GO:0005737">
    <property type="term" value="C:cytoplasm"/>
    <property type="evidence" value="ECO:0007669"/>
    <property type="project" value="TreeGrafter"/>
</dbReference>
<dbReference type="PaxDb" id="2903-EOD15704"/>
<dbReference type="RefSeq" id="XP_005768133.1">
    <property type="nucleotide sequence ID" value="XM_005768076.1"/>
</dbReference>
<reference evidence="3" key="1">
    <citation type="journal article" date="2013" name="Nature">
        <title>Pan genome of the phytoplankton Emiliania underpins its global distribution.</title>
        <authorList>
            <person name="Read B.A."/>
            <person name="Kegel J."/>
            <person name="Klute M.J."/>
            <person name="Kuo A."/>
            <person name="Lefebvre S.C."/>
            <person name="Maumus F."/>
            <person name="Mayer C."/>
            <person name="Miller J."/>
            <person name="Monier A."/>
            <person name="Salamov A."/>
            <person name="Young J."/>
            <person name="Aguilar M."/>
            <person name="Claverie J.M."/>
            <person name="Frickenhaus S."/>
            <person name="Gonzalez K."/>
            <person name="Herman E.K."/>
            <person name="Lin Y.C."/>
            <person name="Napier J."/>
            <person name="Ogata H."/>
            <person name="Sarno A.F."/>
            <person name="Shmutz J."/>
            <person name="Schroeder D."/>
            <person name="de Vargas C."/>
            <person name="Verret F."/>
            <person name="von Dassow P."/>
            <person name="Valentin K."/>
            <person name="Van de Peer Y."/>
            <person name="Wheeler G."/>
            <person name="Dacks J.B."/>
            <person name="Delwiche C.F."/>
            <person name="Dyhrman S.T."/>
            <person name="Glockner G."/>
            <person name="John U."/>
            <person name="Richards T."/>
            <person name="Worden A.Z."/>
            <person name="Zhang X."/>
            <person name="Grigoriev I.V."/>
            <person name="Allen A.E."/>
            <person name="Bidle K."/>
            <person name="Borodovsky M."/>
            <person name="Bowler C."/>
            <person name="Brownlee C."/>
            <person name="Cock J.M."/>
            <person name="Elias M."/>
            <person name="Gladyshev V.N."/>
            <person name="Groth M."/>
            <person name="Guda C."/>
            <person name="Hadaegh A."/>
            <person name="Iglesias-Rodriguez M.D."/>
            <person name="Jenkins J."/>
            <person name="Jones B.M."/>
            <person name="Lawson T."/>
            <person name="Leese F."/>
            <person name="Lindquist E."/>
            <person name="Lobanov A."/>
            <person name="Lomsadze A."/>
            <person name="Malik S.B."/>
            <person name="Marsh M.E."/>
            <person name="Mackinder L."/>
            <person name="Mock T."/>
            <person name="Mueller-Roeber B."/>
            <person name="Pagarete A."/>
            <person name="Parker M."/>
            <person name="Probert I."/>
            <person name="Quesneville H."/>
            <person name="Raines C."/>
            <person name="Rensing S.A."/>
            <person name="Riano-Pachon D.M."/>
            <person name="Richier S."/>
            <person name="Rokitta S."/>
            <person name="Shiraiwa Y."/>
            <person name="Soanes D.M."/>
            <person name="van der Giezen M."/>
            <person name="Wahlund T.M."/>
            <person name="Williams B."/>
            <person name="Wilson W."/>
            <person name="Wolfe G."/>
            <person name="Wurch L.L."/>
        </authorList>
    </citation>
    <scope>NUCLEOTIDE SEQUENCE</scope>
</reference>
<organism evidence="2 3">
    <name type="scientific">Emiliania huxleyi (strain CCMP1516)</name>
    <dbReference type="NCBI Taxonomy" id="280463"/>
    <lineage>
        <taxon>Eukaryota</taxon>
        <taxon>Haptista</taxon>
        <taxon>Haptophyta</taxon>
        <taxon>Prymnesiophyceae</taxon>
        <taxon>Isochrysidales</taxon>
        <taxon>Noelaerhabdaceae</taxon>
        <taxon>Emiliania</taxon>
    </lineage>
</organism>
<dbReference type="KEGG" id="ehx:EMIHUDRAFT_211299"/>
<dbReference type="InterPro" id="IPR033304">
    <property type="entry name" value="DLEC1"/>
</dbReference>
<dbReference type="GeneID" id="17261856"/>